<dbReference type="KEGG" id="hoh:Hoch_4527"/>
<evidence type="ECO:0000313" key="2">
    <source>
        <dbReference type="EMBL" id="ACY17020.1"/>
    </source>
</evidence>
<dbReference type="eggNOG" id="ENOG50304FI">
    <property type="taxonomic scope" value="Bacteria"/>
</dbReference>
<name>D0LPY3_HALO1</name>
<protein>
    <submittedName>
        <fullName evidence="2">Uncharacterized protein</fullName>
    </submittedName>
</protein>
<feature type="compositionally biased region" description="Acidic residues" evidence="1">
    <location>
        <begin position="245"/>
        <end position="255"/>
    </location>
</feature>
<keyword evidence="3" id="KW-1185">Reference proteome</keyword>
<sequence>MALKRFSRGEMVSVTAPWIDPEHPEHQLLASVPAAASLLPHVISAHRALLDTQRPLDAVERADIRGQQAQADALHDELARACSALLQGYAHYFQALGDARAEALSELHALMFPAGLQVVQFSYRETGGQAELLSSRLSPEARQLLASIPLATSNLLEATEAWIDAGKRVGELEEQLLAASIPRPQRVQARLQWIRVVSTVRLVLELESSEETAASVAALLERLAAIEAHVERRIRNADRNRLEDEPALNDEEPADELTLPTPDEVSLSADADAVATEQSAAATLPQVIAASQQDAATTGELTIS</sequence>
<proteinExistence type="predicted"/>
<dbReference type="RefSeq" id="WP_012829618.1">
    <property type="nucleotide sequence ID" value="NC_013440.1"/>
</dbReference>
<dbReference type="HOGENOM" id="CLU_914556_0_0_7"/>
<reference evidence="2 3" key="1">
    <citation type="journal article" date="2010" name="Stand. Genomic Sci.">
        <title>Complete genome sequence of Haliangium ochraceum type strain (SMP-2).</title>
        <authorList>
            <consortium name="US DOE Joint Genome Institute (JGI-PGF)"/>
            <person name="Ivanova N."/>
            <person name="Daum C."/>
            <person name="Lang E."/>
            <person name="Abt B."/>
            <person name="Kopitz M."/>
            <person name="Saunders E."/>
            <person name="Lapidus A."/>
            <person name="Lucas S."/>
            <person name="Glavina Del Rio T."/>
            <person name="Nolan M."/>
            <person name="Tice H."/>
            <person name="Copeland A."/>
            <person name="Cheng J.F."/>
            <person name="Chen F."/>
            <person name="Bruce D."/>
            <person name="Goodwin L."/>
            <person name="Pitluck S."/>
            <person name="Mavromatis K."/>
            <person name="Pati A."/>
            <person name="Mikhailova N."/>
            <person name="Chen A."/>
            <person name="Palaniappan K."/>
            <person name="Land M."/>
            <person name="Hauser L."/>
            <person name="Chang Y.J."/>
            <person name="Jeffries C.D."/>
            <person name="Detter J.C."/>
            <person name="Brettin T."/>
            <person name="Rohde M."/>
            <person name="Goker M."/>
            <person name="Bristow J."/>
            <person name="Markowitz V."/>
            <person name="Eisen J.A."/>
            <person name="Hugenholtz P."/>
            <person name="Kyrpides N.C."/>
            <person name="Klenk H.P."/>
        </authorList>
    </citation>
    <scope>NUCLEOTIDE SEQUENCE [LARGE SCALE GENOMIC DNA]</scope>
    <source>
        <strain evidence="3">DSM 14365 / CIP 107738 / JCM 11303 / AJ 13395 / SMP-2</strain>
    </source>
</reference>
<accession>D0LPY3</accession>
<evidence type="ECO:0000256" key="1">
    <source>
        <dbReference type="SAM" id="MobiDB-lite"/>
    </source>
</evidence>
<gene>
    <name evidence="2" type="ordered locus">Hoch_4527</name>
</gene>
<dbReference type="OrthoDB" id="5506344at2"/>
<feature type="region of interest" description="Disordered" evidence="1">
    <location>
        <begin position="241"/>
        <end position="278"/>
    </location>
</feature>
<dbReference type="AlphaFoldDB" id="D0LPY3"/>
<dbReference type="EMBL" id="CP001804">
    <property type="protein sequence ID" value="ACY17020.1"/>
    <property type="molecule type" value="Genomic_DNA"/>
</dbReference>
<dbReference type="Proteomes" id="UP000001880">
    <property type="component" value="Chromosome"/>
</dbReference>
<evidence type="ECO:0000313" key="3">
    <source>
        <dbReference type="Proteomes" id="UP000001880"/>
    </source>
</evidence>
<organism evidence="2 3">
    <name type="scientific">Haliangium ochraceum (strain DSM 14365 / JCM 11303 / SMP-2)</name>
    <dbReference type="NCBI Taxonomy" id="502025"/>
    <lineage>
        <taxon>Bacteria</taxon>
        <taxon>Pseudomonadati</taxon>
        <taxon>Myxococcota</taxon>
        <taxon>Polyangia</taxon>
        <taxon>Haliangiales</taxon>
        <taxon>Kofleriaceae</taxon>
        <taxon>Haliangium</taxon>
    </lineage>
</organism>